<dbReference type="AlphaFoldDB" id="A0AAD5RWT9"/>
<protein>
    <submittedName>
        <fullName evidence="2">Uncharacterized protein</fullName>
    </submittedName>
</protein>
<organism evidence="2 3">
    <name type="scientific">Zalerion maritima</name>
    <dbReference type="NCBI Taxonomy" id="339359"/>
    <lineage>
        <taxon>Eukaryota</taxon>
        <taxon>Fungi</taxon>
        <taxon>Dikarya</taxon>
        <taxon>Ascomycota</taxon>
        <taxon>Pezizomycotina</taxon>
        <taxon>Sordariomycetes</taxon>
        <taxon>Lulworthiomycetidae</taxon>
        <taxon>Lulworthiales</taxon>
        <taxon>Lulworthiaceae</taxon>
        <taxon>Zalerion</taxon>
    </lineage>
</organism>
<dbReference type="PANTHER" id="PTHR37849">
    <property type="entry name" value="YALI0E11605P"/>
    <property type="match status" value="1"/>
</dbReference>
<comment type="caution">
    <text evidence="2">The sequence shown here is derived from an EMBL/GenBank/DDBJ whole genome shotgun (WGS) entry which is preliminary data.</text>
</comment>
<keyword evidence="1" id="KW-0472">Membrane</keyword>
<evidence type="ECO:0000256" key="1">
    <source>
        <dbReference type="SAM" id="Phobius"/>
    </source>
</evidence>
<name>A0AAD5RWT9_9PEZI</name>
<keyword evidence="1" id="KW-0812">Transmembrane</keyword>
<keyword evidence="1" id="KW-1133">Transmembrane helix</keyword>
<reference evidence="2" key="1">
    <citation type="submission" date="2022-07" db="EMBL/GenBank/DDBJ databases">
        <title>Draft genome sequence of Zalerion maritima ATCC 34329, a (micro)plastics degrading marine fungus.</title>
        <authorList>
            <person name="Paco A."/>
            <person name="Goncalves M.F.M."/>
            <person name="Rocha-Santos T.A.P."/>
            <person name="Alves A."/>
        </authorList>
    </citation>
    <scope>NUCLEOTIDE SEQUENCE</scope>
    <source>
        <strain evidence="2">ATCC 34329</strain>
    </source>
</reference>
<sequence>MATSRIAASMLLSRSSVVASRTLHTSSRLANVAAAPPPLPARKPVGAFRGGDMGVEYREERTGMGTEYARLFGFLLGSTLAGSGVYYYVLQEYKASNELLTEDIYALQNAITRVAQHLTSVEDKMDLMEKKSKR</sequence>
<accession>A0AAD5RWT9</accession>
<dbReference type="Proteomes" id="UP001201980">
    <property type="component" value="Unassembled WGS sequence"/>
</dbReference>
<gene>
    <name evidence="2" type="ORF">MKZ38_003109</name>
</gene>
<feature type="transmembrane region" description="Helical" evidence="1">
    <location>
        <begin position="68"/>
        <end position="89"/>
    </location>
</feature>
<dbReference type="PANTHER" id="PTHR37849:SF1">
    <property type="entry name" value="YALI0E11605P"/>
    <property type="match status" value="1"/>
</dbReference>
<proteinExistence type="predicted"/>
<evidence type="ECO:0000313" key="3">
    <source>
        <dbReference type="Proteomes" id="UP001201980"/>
    </source>
</evidence>
<dbReference type="EMBL" id="JAKWBI020000019">
    <property type="protein sequence ID" value="KAJ2906072.1"/>
    <property type="molecule type" value="Genomic_DNA"/>
</dbReference>
<evidence type="ECO:0000313" key="2">
    <source>
        <dbReference type="EMBL" id="KAJ2906072.1"/>
    </source>
</evidence>
<keyword evidence="3" id="KW-1185">Reference proteome</keyword>